<dbReference type="SUPFAM" id="SSF55874">
    <property type="entry name" value="ATPase domain of HSP90 chaperone/DNA topoisomerase II/histidine kinase"/>
    <property type="match status" value="1"/>
</dbReference>
<keyword evidence="7" id="KW-0812">Transmembrane</keyword>
<evidence type="ECO:0000256" key="1">
    <source>
        <dbReference type="ARBA" id="ARBA00000085"/>
    </source>
</evidence>
<evidence type="ECO:0000256" key="5">
    <source>
        <dbReference type="ARBA" id="ARBA00022777"/>
    </source>
</evidence>
<dbReference type="Proteomes" id="UP001595867">
    <property type="component" value="Unassembled WGS sequence"/>
</dbReference>
<dbReference type="EC" id="2.7.13.3" evidence="2"/>
<keyword evidence="4" id="KW-0808">Transferase</keyword>
<dbReference type="PANTHER" id="PTHR45436">
    <property type="entry name" value="SENSOR HISTIDINE KINASE YKOH"/>
    <property type="match status" value="1"/>
</dbReference>
<dbReference type="Pfam" id="PF08376">
    <property type="entry name" value="NIT"/>
    <property type="match status" value="1"/>
</dbReference>
<evidence type="ECO:0000259" key="8">
    <source>
        <dbReference type="Pfam" id="PF02518"/>
    </source>
</evidence>
<feature type="compositionally biased region" description="Pro residues" evidence="6">
    <location>
        <begin position="649"/>
        <end position="659"/>
    </location>
</feature>
<evidence type="ECO:0000256" key="3">
    <source>
        <dbReference type="ARBA" id="ARBA00022553"/>
    </source>
</evidence>
<reference evidence="11" key="1">
    <citation type="journal article" date="2019" name="Int. J. Syst. Evol. Microbiol.">
        <title>The Global Catalogue of Microorganisms (GCM) 10K type strain sequencing project: providing services to taxonomists for standard genome sequencing and annotation.</title>
        <authorList>
            <consortium name="The Broad Institute Genomics Platform"/>
            <consortium name="The Broad Institute Genome Sequencing Center for Infectious Disease"/>
            <person name="Wu L."/>
            <person name="Ma J."/>
        </authorList>
    </citation>
    <scope>NUCLEOTIDE SEQUENCE [LARGE SCALE GENOMIC DNA]</scope>
    <source>
        <strain evidence="11">TBRC 5832</strain>
    </source>
</reference>
<dbReference type="InterPro" id="IPR036890">
    <property type="entry name" value="HATPase_C_sf"/>
</dbReference>
<dbReference type="PANTHER" id="PTHR45436:SF5">
    <property type="entry name" value="SENSOR HISTIDINE KINASE TRCS"/>
    <property type="match status" value="1"/>
</dbReference>
<evidence type="ECO:0000256" key="7">
    <source>
        <dbReference type="SAM" id="Phobius"/>
    </source>
</evidence>
<dbReference type="InterPro" id="IPR050428">
    <property type="entry name" value="TCS_sensor_his_kinase"/>
</dbReference>
<sequence length="747" mass="79146">MPAKHETIVPSPRRDTGGSVRDRIARSLARHRTGGTIRGRIGRTLALPVAVILALLGVIASGEIDNYRAATQTDRAVTLDLAVLDLADGLQTERGLALALLGGKKDFRAQLAPARQSVDLRRVAVQELISDGGEVEDRVAAVVADLGGLTAVRAATDAGTGALPETATFYSAVIARLINIEFGLDRVDDSELRRNYATLSMFSIAKESAAQERVLLHSVFSAGRFGPGQFVQFVSAKSARDSAILAFNQYGNPAAVQAQNLVLGTPAGKQVVAMENAALAAADGRALKVNPDVYWEASGTVLDILLQAGQDMGGIAQDNAAKIKDEATRRLAVLAAILALCVGGAIFLAIVAARRLARPLAALAEEAGRIGAQSLPEAVSRDTRPSPVRVDPGASIEVRKVAEAFEQVQSTAYTLATSQARMRRATAESLANLGHRNQNLLRRLLGFITELEAEEASPTGLANLFELDHLATRMRRNAESLLVLVDAADPRQWTEPMPIADIIRAAVSEVEEYRRVTLRRVDDVLVNGSVVGTVVHMLAELIENGLVFSPPDVDVEVHGRIVDGGYLIAIIDSGVGMNLDEMRRANQRLRGEGDFIMAPARFLGHFVVGRLAAETGVQVQLAPSPVTGVTARVALPAALITAPTAPAATAPPPPLPAPPRTATTPLRPDTIEFVVVPDPPVTYAAPDEAGHTANGLRRRPPKKRSGSPAPHPVESRPRSAAVTDSPEAVRDRLSAFREGVLRAGSGS</sequence>
<evidence type="ECO:0000256" key="4">
    <source>
        <dbReference type="ARBA" id="ARBA00022679"/>
    </source>
</evidence>
<dbReference type="InterPro" id="IPR003594">
    <property type="entry name" value="HATPase_dom"/>
</dbReference>
<feature type="region of interest" description="Disordered" evidence="6">
    <location>
        <begin position="1"/>
        <end position="20"/>
    </location>
</feature>
<evidence type="ECO:0000256" key="6">
    <source>
        <dbReference type="SAM" id="MobiDB-lite"/>
    </source>
</evidence>
<feature type="domain" description="Histidine kinase/HSP90-like ATPase" evidence="8">
    <location>
        <begin position="534"/>
        <end position="637"/>
    </location>
</feature>
<evidence type="ECO:0000259" key="9">
    <source>
        <dbReference type="Pfam" id="PF08376"/>
    </source>
</evidence>
<feature type="region of interest" description="Disordered" evidence="6">
    <location>
        <begin position="682"/>
        <end position="729"/>
    </location>
</feature>
<dbReference type="InterPro" id="IPR013587">
    <property type="entry name" value="Nitrate/nitrite_sensing"/>
</dbReference>
<dbReference type="Pfam" id="PF02518">
    <property type="entry name" value="HATPase_c"/>
    <property type="match status" value="1"/>
</dbReference>
<evidence type="ECO:0000256" key="2">
    <source>
        <dbReference type="ARBA" id="ARBA00012438"/>
    </source>
</evidence>
<keyword evidence="7" id="KW-1133">Transmembrane helix</keyword>
<feature type="transmembrane region" description="Helical" evidence="7">
    <location>
        <begin position="45"/>
        <end position="62"/>
    </location>
</feature>
<name>A0ABV8IM81_9ACTN</name>
<dbReference type="EMBL" id="JBHSBL010000007">
    <property type="protein sequence ID" value="MFC4065076.1"/>
    <property type="molecule type" value="Genomic_DNA"/>
</dbReference>
<proteinExistence type="predicted"/>
<feature type="transmembrane region" description="Helical" evidence="7">
    <location>
        <begin position="331"/>
        <end position="353"/>
    </location>
</feature>
<feature type="domain" description="Nitrate/nitrite sensing protein" evidence="9">
    <location>
        <begin position="85"/>
        <end position="311"/>
    </location>
</feature>
<evidence type="ECO:0000313" key="10">
    <source>
        <dbReference type="EMBL" id="MFC4065076.1"/>
    </source>
</evidence>
<feature type="region of interest" description="Disordered" evidence="6">
    <location>
        <begin position="645"/>
        <end position="665"/>
    </location>
</feature>
<dbReference type="Gene3D" id="6.10.340.10">
    <property type="match status" value="1"/>
</dbReference>
<keyword evidence="11" id="KW-1185">Reference proteome</keyword>
<dbReference type="RefSeq" id="WP_378066108.1">
    <property type="nucleotide sequence ID" value="NZ_JBHSBL010000007.1"/>
</dbReference>
<keyword evidence="5" id="KW-0418">Kinase</keyword>
<gene>
    <name evidence="10" type="ORF">ACFO0C_09045</name>
</gene>
<protein>
    <recommendedName>
        <fullName evidence="2">histidine kinase</fullName>
        <ecNumber evidence="2">2.7.13.3</ecNumber>
    </recommendedName>
</protein>
<accession>A0ABV8IM81</accession>
<comment type="catalytic activity">
    <reaction evidence="1">
        <text>ATP + protein L-histidine = ADP + protein N-phospho-L-histidine.</text>
        <dbReference type="EC" id="2.7.13.3"/>
    </reaction>
</comment>
<keyword evidence="7" id="KW-0472">Membrane</keyword>
<dbReference type="Gene3D" id="3.30.565.10">
    <property type="entry name" value="Histidine kinase-like ATPase, C-terminal domain"/>
    <property type="match status" value="1"/>
</dbReference>
<evidence type="ECO:0000313" key="11">
    <source>
        <dbReference type="Proteomes" id="UP001595867"/>
    </source>
</evidence>
<organism evidence="10 11">
    <name type="scientific">Actinoplanes subglobosus</name>
    <dbReference type="NCBI Taxonomy" id="1547892"/>
    <lineage>
        <taxon>Bacteria</taxon>
        <taxon>Bacillati</taxon>
        <taxon>Actinomycetota</taxon>
        <taxon>Actinomycetes</taxon>
        <taxon>Micromonosporales</taxon>
        <taxon>Micromonosporaceae</taxon>
        <taxon>Actinoplanes</taxon>
    </lineage>
</organism>
<comment type="caution">
    <text evidence="10">The sequence shown here is derived from an EMBL/GenBank/DDBJ whole genome shotgun (WGS) entry which is preliminary data.</text>
</comment>
<feature type="compositionally biased region" description="Basic residues" evidence="6">
    <location>
        <begin position="696"/>
        <end position="705"/>
    </location>
</feature>
<keyword evidence="3" id="KW-0597">Phosphoprotein</keyword>